<dbReference type="SUPFAM" id="SSF144091">
    <property type="entry name" value="Rhomboid-like"/>
    <property type="match status" value="1"/>
</dbReference>
<keyword evidence="9" id="KW-1185">Reference proteome</keyword>
<evidence type="ECO:0000313" key="8">
    <source>
        <dbReference type="EMBL" id="QQL49712.1"/>
    </source>
</evidence>
<dbReference type="PANTHER" id="PTHR43731">
    <property type="entry name" value="RHOMBOID PROTEASE"/>
    <property type="match status" value="1"/>
</dbReference>
<protein>
    <submittedName>
        <fullName evidence="8">Rhomboid family intramembrane serine protease</fullName>
    </submittedName>
</protein>
<dbReference type="GO" id="GO:0006508">
    <property type="term" value="P:proteolysis"/>
    <property type="evidence" value="ECO:0007669"/>
    <property type="project" value="UniProtKB-KW"/>
</dbReference>
<sequence length="204" mass="23223">MQEYFTYAPVASVIFAATLIASLLAFYNEELHLKWMLHPYSINRGSKFYTVITSGFIHRDWSHLLFNMISYYFFAFRLETRLGHWQFAVLYFASLVLSDLPSIQKHKNDIWYHSLGASGAISAVIFSGILFDPLAGMYLMFIPIAVPAIIFGVLYLIYCWWASKASRDNINHDAHLFGALSGIAITIILMPGVIPLFLRQLGAR</sequence>
<dbReference type="GO" id="GO:0016020">
    <property type="term" value="C:membrane"/>
    <property type="evidence" value="ECO:0007669"/>
    <property type="project" value="UniProtKB-SubCell"/>
</dbReference>
<dbReference type="InterPro" id="IPR035952">
    <property type="entry name" value="Rhomboid-like_sf"/>
</dbReference>
<dbReference type="GO" id="GO:0004252">
    <property type="term" value="F:serine-type endopeptidase activity"/>
    <property type="evidence" value="ECO:0007669"/>
    <property type="project" value="InterPro"/>
</dbReference>
<feature type="domain" description="Peptidase S54 rhomboid" evidence="7">
    <location>
        <begin position="47"/>
        <end position="190"/>
    </location>
</feature>
<proteinExistence type="inferred from homology"/>
<dbReference type="PANTHER" id="PTHR43731:SF14">
    <property type="entry name" value="PRESENILIN-ASSOCIATED RHOMBOID-LIKE PROTEIN, MITOCHONDRIAL"/>
    <property type="match status" value="1"/>
</dbReference>
<accession>A0A6I4I040</accession>
<evidence type="ECO:0000259" key="7">
    <source>
        <dbReference type="Pfam" id="PF01694"/>
    </source>
</evidence>
<name>A0A6I4I040_9SPHI</name>
<evidence type="ECO:0000256" key="6">
    <source>
        <dbReference type="ARBA" id="ARBA00023136"/>
    </source>
</evidence>
<dbReference type="AlphaFoldDB" id="A0A6I4I040"/>
<evidence type="ECO:0000256" key="3">
    <source>
        <dbReference type="ARBA" id="ARBA00022692"/>
    </source>
</evidence>
<dbReference type="KEGG" id="mgik:GO620_016320"/>
<dbReference type="Proteomes" id="UP000429232">
    <property type="component" value="Chromosome"/>
</dbReference>
<keyword evidence="8" id="KW-0645">Protease</keyword>
<dbReference type="InterPro" id="IPR022764">
    <property type="entry name" value="Peptidase_S54_rhomboid_dom"/>
</dbReference>
<keyword evidence="3" id="KW-0812">Transmembrane</keyword>
<reference evidence="8 9" key="1">
    <citation type="submission" date="2020-12" db="EMBL/GenBank/DDBJ databases">
        <title>HMF7856_wgs.fasta genome submission.</title>
        <authorList>
            <person name="Kang H."/>
            <person name="Kim H."/>
            <person name="Joh K."/>
        </authorList>
    </citation>
    <scope>NUCLEOTIDE SEQUENCE [LARGE SCALE GENOMIC DNA]</scope>
    <source>
        <strain evidence="8 9">HMF7856</strain>
    </source>
</reference>
<dbReference type="Pfam" id="PF01694">
    <property type="entry name" value="Rhomboid"/>
    <property type="match status" value="1"/>
</dbReference>
<evidence type="ECO:0000256" key="1">
    <source>
        <dbReference type="ARBA" id="ARBA00004141"/>
    </source>
</evidence>
<dbReference type="RefSeq" id="WP_157524903.1">
    <property type="nucleotide sequence ID" value="NZ_CP066775.1"/>
</dbReference>
<organism evidence="8 9">
    <name type="scientific">Mucilaginibacter ginkgonis</name>
    <dbReference type="NCBI Taxonomy" id="2682091"/>
    <lineage>
        <taxon>Bacteria</taxon>
        <taxon>Pseudomonadati</taxon>
        <taxon>Bacteroidota</taxon>
        <taxon>Sphingobacteriia</taxon>
        <taxon>Sphingobacteriales</taxon>
        <taxon>Sphingobacteriaceae</taxon>
        <taxon>Mucilaginibacter</taxon>
    </lineage>
</organism>
<evidence type="ECO:0000256" key="5">
    <source>
        <dbReference type="ARBA" id="ARBA00022989"/>
    </source>
</evidence>
<dbReference type="EMBL" id="CP066775">
    <property type="protein sequence ID" value="QQL49712.1"/>
    <property type="molecule type" value="Genomic_DNA"/>
</dbReference>
<dbReference type="Gene3D" id="1.20.1540.10">
    <property type="entry name" value="Rhomboid-like"/>
    <property type="match status" value="1"/>
</dbReference>
<comment type="subcellular location">
    <subcellularLocation>
        <location evidence="1">Membrane</location>
        <topology evidence="1">Multi-pass membrane protein</topology>
    </subcellularLocation>
</comment>
<evidence type="ECO:0000256" key="4">
    <source>
        <dbReference type="ARBA" id="ARBA00022801"/>
    </source>
</evidence>
<evidence type="ECO:0000313" key="9">
    <source>
        <dbReference type="Proteomes" id="UP000429232"/>
    </source>
</evidence>
<evidence type="ECO:0000256" key="2">
    <source>
        <dbReference type="ARBA" id="ARBA00009045"/>
    </source>
</evidence>
<keyword evidence="6" id="KW-0472">Membrane</keyword>
<keyword evidence="4" id="KW-0378">Hydrolase</keyword>
<dbReference type="InterPro" id="IPR050925">
    <property type="entry name" value="Rhomboid_protease_S54"/>
</dbReference>
<comment type="similarity">
    <text evidence="2">Belongs to the peptidase S54 family.</text>
</comment>
<keyword evidence="5" id="KW-1133">Transmembrane helix</keyword>
<gene>
    <name evidence="8" type="ORF">GO620_016320</name>
</gene>